<evidence type="ECO:0000256" key="12">
    <source>
        <dbReference type="SAM" id="MobiDB-lite"/>
    </source>
</evidence>
<keyword evidence="5 11" id="KW-0547">Nucleotide-binding</keyword>
<dbReference type="SMART" id="SM00220">
    <property type="entry name" value="S_TKc"/>
    <property type="match status" value="1"/>
</dbReference>
<evidence type="ECO:0000313" key="14">
    <source>
        <dbReference type="EMBL" id="JAG41605.1"/>
    </source>
</evidence>
<feature type="region of interest" description="Disordered" evidence="12">
    <location>
        <begin position="1"/>
        <end position="155"/>
    </location>
</feature>
<feature type="compositionally biased region" description="Polar residues" evidence="12">
    <location>
        <begin position="65"/>
        <end position="74"/>
    </location>
</feature>
<proteinExistence type="predicted"/>
<dbReference type="GO" id="GO:0000287">
    <property type="term" value="F:magnesium ion binding"/>
    <property type="evidence" value="ECO:0007669"/>
    <property type="project" value="UniProtKB-ARBA"/>
</dbReference>
<dbReference type="SUPFAM" id="SSF56112">
    <property type="entry name" value="Protein kinase-like (PK-like)"/>
    <property type="match status" value="1"/>
</dbReference>
<evidence type="ECO:0000256" key="9">
    <source>
        <dbReference type="ARBA" id="ARBA00022843"/>
    </source>
</evidence>
<keyword evidence="3" id="KW-0597">Phosphoprotein</keyword>
<evidence type="ECO:0000256" key="11">
    <source>
        <dbReference type="PROSITE-ProRule" id="PRU10141"/>
    </source>
</evidence>
<dbReference type="Gene3D" id="1.10.510.10">
    <property type="entry name" value="Transferase(Phosphotransferase) domain 1"/>
    <property type="match status" value="1"/>
</dbReference>
<dbReference type="PANTHER" id="PTHR24346:SF102">
    <property type="entry name" value="TESTIS-SPECIFIC SERINE_THREONINE-PROTEIN KINASE 1"/>
    <property type="match status" value="1"/>
</dbReference>
<evidence type="ECO:0000313" key="15">
    <source>
        <dbReference type="EMBL" id="JAG52131.1"/>
    </source>
</evidence>
<dbReference type="InterPro" id="IPR017441">
    <property type="entry name" value="Protein_kinase_ATP_BS"/>
</dbReference>
<organism evidence="14">
    <name type="scientific">Lygus hesperus</name>
    <name type="common">Western plant bug</name>
    <dbReference type="NCBI Taxonomy" id="30085"/>
    <lineage>
        <taxon>Eukaryota</taxon>
        <taxon>Metazoa</taxon>
        <taxon>Ecdysozoa</taxon>
        <taxon>Arthropoda</taxon>
        <taxon>Hexapoda</taxon>
        <taxon>Insecta</taxon>
        <taxon>Pterygota</taxon>
        <taxon>Neoptera</taxon>
        <taxon>Paraneoptera</taxon>
        <taxon>Hemiptera</taxon>
        <taxon>Heteroptera</taxon>
        <taxon>Panheteroptera</taxon>
        <taxon>Cimicomorpha</taxon>
        <taxon>Miridae</taxon>
        <taxon>Mirini</taxon>
        <taxon>Lygus</taxon>
    </lineage>
</organism>
<protein>
    <submittedName>
        <fullName evidence="14">Testis-specific serine/threonine-protein kinase 1</fullName>
    </submittedName>
</protein>
<dbReference type="Pfam" id="PF00069">
    <property type="entry name" value="Pkinase"/>
    <property type="match status" value="1"/>
</dbReference>
<feature type="binding site" evidence="11">
    <location>
        <position position="247"/>
    </location>
    <ligand>
        <name>ATP</name>
        <dbReference type="ChEBI" id="CHEBI:30616"/>
    </ligand>
</feature>
<keyword evidence="14" id="KW-0808">Transferase</keyword>
<comment type="cofactor">
    <cofactor evidence="1">
        <name>Mg(2+)</name>
        <dbReference type="ChEBI" id="CHEBI:18420"/>
    </cofactor>
</comment>
<dbReference type="InterPro" id="IPR000719">
    <property type="entry name" value="Prot_kinase_dom"/>
</dbReference>
<gene>
    <name evidence="14" type="primary">Tssk1b_2</name>
    <name evidence="14" type="ORF">CM83_8362</name>
</gene>
<name>A0A0A9ZHD3_LYGHE</name>
<accession>A0A0A9ZHD3</accession>
<dbReference type="PROSITE" id="PS50011">
    <property type="entry name" value="PROTEIN_KINASE_DOM"/>
    <property type="match status" value="1"/>
</dbReference>
<reference evidence="14" key="2">
    <citation type="submission" date="2014-07" db="EMBL/GenBank/DDBJ databases">
        <authorList>
            <person name="Hull J."/>
        </authorList>
    </citation>
    <scope>NUCLEOTIDE SEQUENCE</scope>
</reference>
<dbReference type="GO" id="GO:0007283">
    <property type="term" value="P:spermatogenesis"/>
    <property type="evidence" value="ECO:0007669"/>
    <property type="project" value="UniProtKB-KW"/>
</dbReference>
<dbReference type="PANTHER" id="PTHR24346">
    <property type="entry name" value="MAP/MICROTUBULE AFFINITY-REGULATING KINASE"/>
    <property type="match status" value="1"/>
</dbReference>
<feature type="compositionally biased region" description="Basic and acidic residues" evidence="12">
    <location>
        <begin position="35"/>
        <end position="46"/>
    </location>
</feature>
<evidence type="ECO:0000256" key="7">
    <source>
        <dbReference type="ARBA" id="ARBA00022840"/>
    </source>
</evidence>
<evidence type="ECO:0000259" key="13">
    <source>
        <dbReference type="PROSITE" id="PS50011"/>
    </source>
</evidence>
<dbReference type="GO" id="GO:0035556">
    <property type="term" value="P:intracellular signal transduction"/>
    <property type="evidence" value="ECO:0007669"/>
    <property type="project" value="TreeGrafter"/>
</dbReference>
<keyword evidence="14" id="KW-0418">Kinase</keyword>
<dbReference type="GO" id="GO:0050321">
    <property type="term" value="F:tau-protein kinase activity"/>
    <property type="evidence" value="ECO:0007669"/>
    <property type="project" value="TreeGrafter"/>
</dbReference>
<evidence type="ECO:0000256" key="2">
    <source>
        <dbReference type="ARBA" id="ARBA00022473"/>
    </source>
</evidence>
<dbReference type="PROSITE" id="PS00107">
    <property type="entry name" value="PROTEIN_KINASE_ATP"/>
    <property type="match status" value="1"/>
</dbReference>
<keyword evidence="7 11" id="KW-0067">ATP-binding</keyword>
<keyword evidence="6" id="KW-0221">Differentiation</keyword>
<keyword evidence="9" id="KW-0832">Ubl conjugation</keyword>
<sequence length="546" mass="62793">MKMHFTKLLNPRGTEPKSNPCSRRGNRQDYNPPRSHREDRRHDNERCVTAGSIRPPVRNYPGKRSGSSGRVQYTGSRSRSNKRSRGVSSKDDSGSESEYESTGASRKYDYTSSSSASYNTGLSTRGSNTDGYDVTSEDESKRAKRRGLTDSDLDDDQEMALKKALDDVTWETMKQSEMIRKIVEEESYRSTTSRTYNSSFPGRAQLAELEERGYALAEKIGSGSYANVYIAHYTDPMSRKKLDLACKLCDRSAAPPDVVKKFLPREIEVLTTLNHPYVIQLHSILQQHDKMYIFMRYAENGDLLEWIRRHGVLKEQHAKIWFRQLVMGLDYLHSREIVHRDLKCENVLLTKRNNIKIADFGFARFCVEDGKRILSTTFCGSAAYAAPEVVSASPYNPKIADVWSLGIILFIMLNGTMPFDDSNLQKLLSDQMQKNWSFRRSLRKTISSEGKEIVTKILEPDTIRRMYLDKIQKTNYFRMTQEIKRYKSFKNYCAEFMKGLNRLYGEPTRKKEGMSDNPTDGFTRKEKYPVAERYCEGSEYGVSDVI</sequence>
<keyword evidence="4" id="KW-0479">Metal-binding</keyword>
<evidence type="ECO:0000256" key="5">
    <source>
        <dbReference type="ARBA" id="ARBA00022741"/>
    </source>
</evidence>
<evidence type="ECO:0000256" key="3">
    <source>
        <dbReference type="ARBA" id="ARBA00022553"/>
    </source>
</evidence>
<evidence type="ECO:0000256" key="4">
    <source>
        <dbReference type="ARBA" id="ARBA00022723"/>
    </source>
</evidence>
<evidence type="ECO:0000256" key="1">
    <source>
        <dbReference type="ARBA" id="ARBA00001946"/>
    </source>
</evidence>
<dbReference type="AlphaFoldDB" id="A0A0A9ZHD3"/>
<keyword evidence="2" id="KW-0217">Developmental protein</keyword>
<dbReference type="FunFam" id="1.10.510.10:FF:000943">
    <property type="entry name" value="testis-specific serine/threonine-protein kinase 1"/>
    <property type="match status" value="1"/>
</dbReference>
<dbReference type="GO" id="GO:0005524">
    <property type="term" value="F:ATP binding"/>
    <property type="evidence" value="ECO:0007669"/>
    <property type="project" value="UniProtKB-UniRule"/>
</dbReference>
<dbReference type="InterPro" id="IPR011009">
    <property type="entry name" value="Kinase-like_dom_sf"/>
</dbReference>
<reference evidence="14" key="1">
    <citation type="journal article" date="2014" name="PLoS ONE">
        <title>Transcriptome-Based Identification of ABC Transporters in the Western Tarnished Plant Bug Lygus hesperus.</title>
        <authorList>
            <person name="Hull J.J."/>
            <person name="Chaney K."/>
            <person name="Geib S.M."/>
            <person name="Fabrick J.A."/>
            <person name="Brent C.S."/>
            <person name="Walsh D."/>
            <person name="Lavine L.C."/>
        </authorList>
    </citation>
    <scope>NUCLEOTIDE SEQUENCE</scope>
</reference>
<feature type="compositionally biased region" description="Polar residues" evidence="12">
    <location>
        <begin position="100"/>
        <end position="130"/>
    </location>
</feature>
<dbReference type="CDD" id="cd14080">
    <property type="entry name" value="STKc_TSSK-like"/>
    <property type="match status" value="1"/>
</dbReference>
<evidence type="ECO:0000256" key="10">
    <source>
        <dbReference type="ARBA" id="ARBA00022871"/>
    </source>
</evidence>
<dbReference type="GO" id="GO:0030154">
    <property type="term" value="P:cell differentiation"/>
    <property type="evidence" value="ECO:0007669"/>
    <property type="project" value="UniProtKB-KW"/>
</dbReference>
<dbReference type="EMBL" id="GBRD01013695">
    <property type="protein sequence ID" value="JAG52131.1"/>
    <property type="molecule type" value="Transcribed_RNA"/>
</dbReference>
<feature type="domain" description="Protein kinase" evidence="13">
    <location>
        <begin position="214"/>
        <end position="477"/>
    </location>
</feature>
<dbReference type="PROSITE" id="PS00108">
    <property type="entry name" value="PROTEIN_KINASE_ST"/>
    <property type="match status" value="1"/>
</dbReference>
<evidence type="ECO:0000256" key="6">
    <source>
        <dbReference type="ARBA" id="ARBA00022782"/>
    </source>
</evidence>
<keyword evidence="10" id="KW-0744">Spermatogenesis</keyword>
<reference evidence="15" key="3">
    <citation type="submission" date="2014-09" db="EMBL/GenBank/DDBJ databases">
        <authorList>
            <person name="Magalhaes I.L.F."/>
            <person name="Oliveira U."/>
            <person name="Santos F.R."/>
            <person name="Vidigal T.H.D.A."/>
            <person name="Brescovit A.D."/>
            <person name="Santos A.J."/>
        </authorList>
    </citation>
    <scope>NUCLEOTIDE SEQUENCE</scope>
</reference>
<dbReference type="EMBL" id="GBHO01001999">
    <property type="protein sequence ID" value="JAG41605.1"/>
    <property type="molecule type" value="Transcribed_RNA"/>
</dbReference>
<dbReference type="GO" id="GO:0005737">
    <property type="term" value="C:cytoplasm"/>
    <property type="evidence" value="ECO:0007669"/>
    <property type="project" value="TreeGrafter"/>
</dbReference>
<evidence type="ECO:0000256" key="8">
    <source>
        <dbReference type="ARBA" id="ARBA00022842"/>
    </source>
</evidence>
<dbReference type="GO" id="GO:0000226">
    <property type="term" value="P:microtubule cytoskeleton organization"/>
    <property type="evidence" value="ECO:0007669"/>
    <property type="project" value="TreeGrafter"/>
</dbReference>
<dbReference type="InterPro" id="IPR008271">
    <property type="entry name" value="Ser/Thr_kinase_AS"/>
</dbReference>
<keyword evidence="8" id="KW-0460">Magnesium</keyword>